<feature type="compositionally biased region" description="Basic and acidic residues" evidence="1">
    <location>
        <begin position="338"/>
        <end position="347"/>
    </location>
</feature>
<feature type="region of interest" description="Disordered" evidence="1">
    <location>
        <begin position="320"/>
        <end position="347"/>
    </location>
</feature>
<organism evidence="3 4">
    <name type="scientific">Streptomyces sanyensis</name>
    <dbReference type="NCBI Taxonomy" id="568869"/>
    <lineage>
        <taxon>Bacteria</taxon>
        <taxon>Bacillati</taxon>
        <taxon>Actinomycetota</taxon>
        <taxon>Actinomycetes</taxon>
        <taxon>Kitasatosporales</taxon>
        <taxon>Streptomycetaceae</taxon>
        <taxon>Streptomyces</taxon>
    </lineage>
</organism>
<evidence type="ECO:0000313" key="4">
    <source>
        <dbReference type="Proteomes" id="UP001501147"/>
    </source>
</evidence>
<reference evidence="4" key="1">
    <citation type="journal article" date="2019" name="Int. J. Syst. Evol. Microbiol.">
        <title>The Global Catalogue of Microorganisms (GCM) 10K type strain sequencing project: providing services to taxonomists for standard genome sequencing and annotation.</title>
        <authorList>
            <consortium name="The Broad Institute Genomics Platform"/>
            <consortium name="The Broad Institute Genome Sequencing Center for Infectious Disease"/>
            <person name="Wu L."/>
            <person name="Ma J."/>
        </authorList>
    </citation>
    <scope>NUCLEOTIDE SEQUENCE [LARGE SCALE GENOMIC DNA]</scope>
    <source>
        <strain evidence="4">JCM 18324</strain>
    </source>
</reference>
<protein>
    <submittedName>
        <fullName evidence="3">DUF2235 domain-containing protein</fullName>
    </submittedName>
</protein>
<dbReference type="Pfam" id="PF09994">
    <property type="entry name" value="T6SS_Tle1-like_cat"/>
    <property type="match status" value="1"/>
</dbReference>
<dbReference type="EMBL" id="BAABJV010000001">
    <property type="protein sequence ID" value="GAA4760703.1"/>
    <property type="molecule type" value="Genomic_DNA"/>
</dbReference>
<feature type="compositionally biased region" description="Basic and acidic residues" evidence="1">
    <location>
        <begin position="396"/>
        <end position="405"/>
    </location>
</feature>
<feature type="domain" description="T6SS Phospholipase effector Tle1-like catalytic" evidence="2">
    <location>
        <begin position="3"/>
        <end position="262"/>
    </location>
</feature>
<dbReference type="RefSeq" id="WP_345608381.1">
    <property type="nucleotide sequence ID" value="NZ_BAABJV010000001.1"/>
</dbReference>
<sequence>MAKRLIVCCDGTWNFADQPSRTNVTKVALSVLPRSAAGTEQRVCYHRGVGTRRGERLRGGAFGVGLSRNVTDAYRFLVGAYEPGDELFLFGFSRGAFTARSLTGLVRNSGILRPEHVDRMGEAWSLYRDRIEQPNGAASTLFRRSYAREAGIRFIGVWDTVGALGIPVPDAALLRPAVTRFNRRWAFHDTELSTSVEGAFHAVAVDEKRSAFRPTLWHQRPGAAWQGQELKQVWFAGVHSDVGGGYEETGLSDIALLWMVDQARRYGLEFDDVVGAAGPPVMSPQTSAAFRVRPDASGRLHESRTGAYHLARAHHRPLGRAVNDRNEPDGNEFLAVPAKERYDRDDRYRPPELARRLTAQDRLRLEPVLLPDLAAGLPPMPPAASPPGPPRGAGDTLHRGPEREG</sequence>
<comment type="caution">
    <text evidence="3">The sequence shown here is derived from an EMBL/GenBank/DDBJ whole genome shotgun (WGS) entry which is preliminary data.</text>
</comment>
<accession>A0ABP8ZMJ7</accession>
<evidence type="ECO:0000259" key="2">
    <source>
        <dbReference type="Pfam" id="PF09994"/>
    </source>
</evidence>
<proteinExistence type="predicted"/>
<feature type="compositionally biased region" description="Pro residues" evidence="1">
    <location>
        <begin position="378"/>
        <end position="390"/>
    </location>
</feature>
<dbReference type="InterPro" id="IPR018712">
    <property type="entry name" value="Tle1-like_cat"/>
</dbReference>
<dbReference type="Proteomes" id="UP001501147">
    <property type="component" value="Unassembled WGS sequence"/>
</dbReference>
<name>A0ABP8ZMJ7_9ACTN</name>
<feature type="region of interest" description="Disordered" evidence="1">
    <location>
        <begin position="370"/>
        <end position="405"/>
    </location>
</feature>
<evidence type="ECO:0000313" key="3">
    <source>
        <dbReference type="EMBL" id="GAA4760703.1"/>
    </source>
</evidence>
<evidence type="ECO:0000256" key="1">
    <source>
        <dbReference type="SAM" id="MobiDB-lite"/>
    </source>
</evidence>
<dbReference type="PANTHER" id="PTHR33840">
    <property type="match status" value="1"/>
</dbReference>
<gene>
    <name evidence="3" type="ORF">GCM10023329_02340</name>
</gene>
<dbReference type="PANTHER" id="PTHR33840:SF1">
    <property type="entry name" value="TLE1 PHOSPHOLIPASE DOMAIN-CONTAINING PROTEIN"/>
    <property type="match status" value="1"/>
</dbReference>
<keyword evidence="4" id="KW-1185">Reference proteome</keyword>